<dbReference type="Gene3D" id="6.10.250.3180">
    <property type="match status" value="1"/>
</dbReference>
<dbReference type="GO" id="GO:0070449">
    <property type="term" value="C:elongin complex"/>
    <property type="evidence" value="ECO:0007669"/>
    <property type="project" value="InterPro"/>
</dbReference>
<dbReference type="STRING" id="984486.A0A1E3QNC4"/>
<protein>
    <recommendedName>
        <fullName evidence="3">Elongin-A</fullName>
    </recommendedName>
</protein>
<dbReference type="OrthoDB" id="21513at2759"/>
<dbReference type="Proteomes" id="UP000094336">
    <property type="component" value="Unassembled WGS sequence"/>
</dbReference>
<gene>
    <name evidence="1" type="ORF">BABINDRAFT_162248</name>
</gene>
<evidence type="ECO:0000313" key="2">
    <source>
        <dbReference type="Proteomes" id="UP000094336"/>
    </source>
</evidence>
<dbReference type="InterPro" id="IPR010684">
    <property type="entry name" value="RNA_pol_II_trans_fac_SIII_A"/>
</dbReference>
<dbReference type="PANTHER" id="PTHR15141:SF76">
    <property type="entry name" value="TRANSCRIPTION ELONGATION FACTOR B POLYPEPTIDE 3"/>
    <property type="match status" value="1"/>
</dbReference>
<dbReference type="RefSeq" id="XP_018984537.1">
    <property type="nucleotide sequence ID" value="XM_019129246.1"/>
</dbReference>
<dbReference type="GO" id="GO:0006368">
    <property type="term" value="P:transcription elongation by RNA polymerase II"/>
    <property type="evidence" value="ECO:0007669"/>
    <property type="project" value="InterPro"/>
</dbReference>
<proteinExistence type="predicted"/>
<name>A0A1E3QNC4_9ASCO</name>
<dbReference type="GeneID" id="30147099"/>
<organism evidence="1 2">
    <name type="scientific">Babjeviella inositovora NRRL Y-12698</name>
    <dbReference type="NCBI Taxonomy" id="984486"/>
    <lineage>
        <taxon>Eukaryota</taxon>
        <taxon>Fungi</taxon>
        <taxon>Dikarya</taxon>
        <taxon>Ascomycota</taxon>
        <taxon>Saccharomycotina</taxon>
        <taxon>Pichiomycetes</taxon>
        <taxon>Serinales incertae sedis</taxon>
        <taxon>Babjeviella</taxon>
    </lineage>
</organism>
<dbReference type="AlphaFoldDB" id="A0A1E3QNC4"/>
<sequence length="405" mass="44817">MAKSIFDVGNAPFYLVEPILLKMTAKQLNLVEESSPHLQQDTSVIWQNLICKDFPDRPIVDNMFADGSMRAVPKAETKAARKKFRLMAKRSLVRELGSAPASYKDLYYQYKRELEDFHKDSASRLKLATQKFQSLKPSIIEIPTHEIIRRPTGSSKRAQSQSLWAMGTSMPRTGGYMTPANSNRCSIIKKAKKGLEGRSLMFTDPKVKAPRVGGLATLVAPYLSMLPGLVDKKAGPIITQPLARPSARKFQPTELARIMSAKATEAITVAKSHRSPMPQVSSSLPNIPVKPAALPIRAPVHGHITVPEARKRPKETVSIFHNIKRAPVQTSRPPPVPAPRPVLRTADPVVQPSVGISESRAKQAAGIEMMDSVSNLSIKEMKRKKKAEPVEMVTTFKKFKSSVFK</sequence>
<keyword evidence="2" id="KW-1185">Reference proteome</keyword>
<reference evidence="2" key="1">
    <citation type="submission" date="2016-05" db="EMBL/GenBank/DDBJ databases">
        <title>Comparative genomics of biotechnologically important yeasts.</title>
        <authorList>
            <consortium name="DOE Joint Genome Institute"/>
            <person name="Riley R."/>
            <person name="Haridas S."/>
            <person name="Wolfe K.H."/>
            <person name="Lopes M.R."/>
            <person name="Hittinger C.T."/>
            <person name="Goker M."/>
            <person name="Salamov A."/>
            <person name="Wisecaver J."/>
            <person name="Long T.M."/>
            <person name="Aerts A.L."/>
            <person name="Barry K."/>
            <person name="Choi C."/>
            <person name="Clum A."/>
            <person name="Coughlan A.Y."/>
            <person name="Deshpande S."/>
            <person name="Douglass A.P."/>
            <person name="Hanson S.J."/>
            <person name="Klenk H.-P."/>
            <person name="Labutti K."/>
            <person name="Lapidus A."/>
            <person name="Lindquist E."/>
            <person name="Lipzen A."/>
            <person name="Meier-Kolthoff J.P."/>
            <person name="Ohm R.A."/>
            <person name="Otillar R.P."/>
            <person name="Pangilinan J."/>
            <person name="Peng Y."/>
            <person name="Rokas A."/>
            <person name="Rosa C.A."/>
            <person name="Scheuner C."/>
            <person name="Sibirny A.A."/>
            <person name="Slot J.C."/>
            <person name="Stielow J.B."/>
            <person name="Sun H."/>
            <person name="Kurtzman C.P."/>
            <person name="Blackwell M."/>
            <person name="Grigoriev I.V."/>
            <person name="Jeffries T.W."/>
        </authorList>
    </citation>
    <scope>NUCLEOTIDE SEQUENCE [LARGE SCALE GENOMIC DNA]</scope>
    <source>
        <strain evidence="2">NRRL Y-12698</strain>
    </source>
</reference>
<dbReference type="EMBL" id="KV454433">
    <property type="protein sequence ID" value="ODQ79209.1"/>
    <property type="molecule type" value="Genomic_DNA"/>
</dbReference>
<dbReference type="InterPro" id="IPR051870">
    <property type="entry name" value="Elongin-A_domain"/>
</dbReference>
<accession>A0A1E3QNC4</accession>
<dbReference type="Pfam" id="PF06881">
    <property type="entry name" value="Elongin_A"/>
    <property type="match status" value="1"/>
</dbReference>
<dbReference type="PANTHER" id="PTHR15141">
    <property type="entry name" value="TRANSCRIPTION ELONGATION FACTOR B POLYPEPTIDE 3"/>
    <property type="match status" value="1"/>
</dbReference>
<evidence type="ECO:0000313" key="1">
    <source>
        <dbReference type="EMBL" id="ODQ79209.1"/>
    </source>
</evidence>
<evidence type="ECO:0008006" key="3">
    <source>
        <dbReference type="Google" id="ProtNLM"/>
    </source>
</evidence>